<feature type="signal peptide" evidence="1">
    <location>
        <begin position="1"/>
        <end position="24"/>
    </location>
</feature>
<name>A0A7C3PTY4_9CYAN</name>
<evidence type="ECO:0000313" key="2">
    <source>
        <dbReference type="EMBL" id="HFN01418.1"/>
    </source>
</evidence>
<organism evidence="2">
    <name type="scientific">Oscillatoriales cyanobacterium SpSt-418</name>
    <dbReference type="NCBI Taxonomy" id="2282169"/>
    <lineage>
        <taxon>Bacteria</taxon>
        <taxon>Bacillati</taxon>
        <taxon>Cyanobacteriota</taxon>
        <taxon>Cyanophyceae</taxon>
        <taxon>Oscillatoriophycideae</taxon>
        <taxon>Oscillatoriales</taxon>
    </lineage>
</organism>
<sequence>MNKYLLALGISFGLSFANTIPAIAVEPAPVRGNARVEWSRVVNNPFDGQVVYDKHFKNGEFDFITSWSPTEIRATFTRYWQEVVGYRTEWRDRTYYDRKGRQRTKSYPEQVPIYKQHRKDFAIASMLIAIEGNVYEYTGGVVSPELANALANAPTEQNIPVRIVFIDGATEDMEIGKGTVSAWRRLFGAENKTFSEASNLQR</sequence>
<reference evidence="2" key="1">
    <citation type="journal article" date="2020" name="mSystems">
        <title>Genome- and Community-Level Interaction Insights into Carbon Utilization and Element Cycling Functions of Hydrothermarchaeota in Hydrothermal Sediment.</title>
        <authorList>
            <person name="Zhou Z."/>
            <person name="Liu Y."/>
            <person name="Xu W."/>
            <person name="Pan J."/>
            <person name="Luo Z.H."/>
            <person name="Li M."/>
        </authorList>
    </citation>
    <scope>NUCLEOTIDE SEQUENCE [LARGE SCALE GENOMIC DNA]</scope>
    <source>
        <strain evidence="2">SpSt-418</strain>
    </source>
</reference>
<dbReference type="SUPFAM" id="SSF81301">
    <property type="entry name" value="Nucleotidyltransferase"/>
    <property type="match status" value="1"/>
</dbReference>
<proteinExistence type="predicted"/>
<dbReference type="EMBL" id="DSRU01000408">
    <property type="protein sequence ID" value="HFN01418.1"/>
    <property type="molecule type" value="Genomic_DNA"/>
</dbReference>
<evidence type="ECO:0000256" key="1">
    <source>
        <dbReference type="SAM" id="SignalP"/>
    </source>
</evidence>
<dbReference type="InterPro" id="IPR043519">
    <property type="entry name" value="NT_sf"/>
</dbReference>
<comment type="caution">
    <text evidence="2">The sequence shown here is derived from an EMBL/GenBank/DDBJ whole genome shotgun (WGS) entry which is preliminary data.</text>
</comment>
<gene>
    <name evidence="2" type="ORF">ENR64_27470</name>
</gene>
<feature type="chain" id="PRO_5028489184" evidence="1">
    <location>
        <begin position="25"/>
        <end position="202"/>
    </location>
</feature>
<accession>A0A7C3PTY4</accession>
<protein>
    <submittedName>
        <fullName evidence="2">Uncharacterized protein</fullName>
    </submittedName>
</protein>
<dbReference type="AlphaFoldDB" id="A0A7C3PTY4"/>
<keyword evidence="1" id="KW-0732">Signal</keyword>